<keyword evidence="8" id="KW-0067">ATP-binding</keyword>
<evidence type="ECO:0000256" key="2">
    <source>
        <dbReference type="ARBA" id="ARBA00009046"/>
    </source>
</evidence>
<keyword evidence="4" id="KW-0479">Metal-binding</keyword>
<evidence type="ECO:0000256" key="7">
    <source>
        <dbReference type="ARBA" id="ARBA00022806"/>
    </source>
</evidence>
<dbReference type="Gene3D" id="3.40.50.300">
    <property type="entry name" value="P-loop containing nucleotide triphosphate hydrolases"/>
    <property type="match status" value="2"/>
</dbReference>
<dbReference type="GO" id="GO:0016787">
    <property type="term" value="F:hydrolase activity"/>
    <property type="evidence" value="ECO:0007669"/>
    <property type="project" value="UniProtKB-KW"/>
</dbReference>
<dbReference type="CDD" id="cd09641">
    <property type="entry name" value="Cas3''_I"/>
    <property type="match status" value="1"/>
</dbReference>
<evidence type="ECO:0000256" key="5">
    <source>
        <dbReference type="ARBA" id="ARBA00022741"/>
    </source>
</evidence>
<accession>A0A563DRH7</accession>
<sequence>MWRVGADVTLRAEVWGKAPERLADGLAPYPLVAHLLDTLLVAGVLWDTWLSPRLRRLLAKELCGGDEGCARGWVVLAAGLHDVGKATPVFQLQAASPRAGVDAWRPLMATRLTEAGLPACDELAVQALATSTGRVARRHEYLGLVALSGHDPVELRGLRLGTDWLAAVAGGHHGHWYLPARDSAAPYLAAGMCSGGWADVQADLRGVVAAAAGCDLAETPILDPARAAVVVTLLTGLTILADWVASSDLVVHGGYRVIEKGIDPYSGGWPAARGDALVTVVASTVGSYVPPGNPRATVLGRPVAGQMRSLRPLQADAQRIGPGAWFVAYPTGEGKTEAALLRHMAGDPEGLIFGLPTRATTTAMQQRLGSIFAGTGNTVLLSHQYAAAHRVECASEYGLEWYSSSIRRLIAPLVAATCDQVLVGALRQRHAALRLLALANHHVVLDEVHTYDQYQSHLLKALMAWWGATGTRVTLLSATMPQWQRRQFASAYTRDEATCPDEAAYPAHWVVTGEVGQVAQPTLSQDQPDLRVELVSSDEATDRHAAWAKDTHQAHPGCHIAVIRSTVDDAVDTARRVQSALPGVAVVCLHSRMTVAHRARVEAQLIDRLGPRAAPGPPLVVVATQVIEASLDLDFDLMSSDLTPAASLVQRAGRLWRFRDDTQRRARFGVLPDGRMMHVVVRTRDGVITGRGSLPYFASELARVAQWLSDTPTIQVPENVQAFVDQTSLDLDQVCADLVNAEEIAAASRRIESATLNVSNLRQRVAAPEKRCRYADLNALTGGPEDACSLRDEDRMGTRFDDDQVSGTYLLVGEPAGVPLPVGTLAATGDAARVRQALDAMVSVTGARLCAALDEASASTVPTGWRPRSRLLAHARPVHVDQLSEHGLTYHERLGLIAADILTGAP</sequence>
<dbReference type="PANTHER" id="PTHR47963:SF9">
    <property type="entry name" value="CRISPR-ASSOCIATED ENDONUCLEASE_HELICASE CAS3"/>
    <property type="match status" value="1"/>
</dbReference>
<dbReference type="Pfam" id="PF18019">
    <property type="entry name" value="Cas3_HD"/>
    <property type="match status" value="1"/>
</dbReference>
<evidence type="ECO:0000256" key="9">
    <source>
        <dbReference type="ARBA" id="ARBA00023118"/>
    </source>
</evidence>
<dbReference type="OrthoDB" id="9810236at2"/>
<protein>
    <submittedName>
        <fullName evidence="11">CRISPR-associated helicase Cas3</fullName>
    </submittedName>
</protein>
<dbReference type="GO" id="GO:0046872">
    <property type="term" value="F:metal ion binding"/>
    <property type="evidence" value="ECO:0007669"/>
    <property type="project" value="UniProtKB-KW"/>
</dbReference>
<comment type="similarity">
    <text evidence="2">In the central section; belongs to the CRISPR-associated helicase Cas3 family.</text>
</comment>
<proteinExistence type="inferred from homology"/>
<dbReference type="GO" id="GO:0004518">
    <property type="term" value="F:nuclease activity"/>
    <property type="evidence" value="ECO:0007669"/>
    <property type="project" value="UniProtKB-KW"/>
</dbReference>
<evidence type="ECO:0000256" key="1">
    <source>
        <dbReference type="ARBA" id="ARBA00006847"/>
    </source>
</evidence>
<dbReference type="InterPro" id="IPR050547">
    <property type="entry name" value="DEAD_box_RNA_helicases"/>
</dbReference>
<dbReference type="InterPro" id="IPR006483">
    <property type="entry name" value="CRISPR-assoc_Cas3_HD"/>
</dbReference>
<dbReference type="Gene3D" id="1.10.3210.30">
    <property type="match status" value="1"/>
</dbReference>
<keyword evidence="12" id="KW-1185">Reference proteome</keyword>
<dbReference type="Proteomes" id="UP000320244">
    <property type="component" value="Unassembled WGS sequence"/>
</dbReference>
<organism evidence="11 12">
    <name type="scientific">Leekyejoonella antrihumi</name>
    <dbReference type="NCBI Taxonomy" id="1660198"/>
    <lineage>
        <taxon>Bacteria</taxon>
        <taxon>Bacillati</taxon>
        <taxon>Actinomycetota</taxon>
        <taxon>Actinomycetes</taxon>
        <taxon>Micrococcales</taxon>
        <taxon>Dermacoccaceae</taxon>
        <taxon>Leekyejoonella</taxon>
    </lineage>
</organism>
<dbReference type="SUPFAM" id="SSF52540">
    <property type="entry name" value="P-loop containing nucleoside triphosphate hydrolases"/>
    <property type="match status" value="1"/>
</dbReference>
<dbReference type="NCBIfam" id="TIGR01587">
    <property type="entry name" value="cas3_core"/>
    <property type="match status" value="1"/>
</dbReference>
<evidence type="ECO:0000259" key="10">
    <source>
        <dbReference type="PROSITE" id="PS51643"/>
    </source>
</evidence>
<dbReference type="InterPro" id="IPR054712">
    <property type="entry name" value="Cas3-like_dom"/>
</dbReference>
<dbReference type="GO" id="GO:0003724">
    <property type="term" value="F:RNA helicase activity"/>
    <property type="evidence" value="ECO:0007669"/>
    <property type="project" value="TreeGrafter"/>
</dbReference>
<dbReference type="NCBIfam" id="TIGR01596">
    <property type="entry name" value="cas3_HD"/>
    <property type="match status" value="1"/>
</dbReference>
<keyword evidence="5" id="KW-0547">Nucleotide-binding</keyword>
<comment type="caution">
    <text evidence="11">The sequence shown here is derived from an EMBL/GenBank/DDBJ whole genome shotgun (WGS) entry which is preliminary data.</text>
</comment>
<dbReference type="Pfam" id="PF00270">
    <property type="entry name" value="DEAD"/>
    <property type="match status" value="1"/>
</dbReference>
<dbReference type="GO" id="GO:0005524">
    <property type="term" value="F:ATP binding"/>
    <property type="evidence" value="ECO:0007669"/>
    <property type="project" value="UniProtKB-KW"/>
</dbReference>
<keyword evidence="9" id="KW-0051">Antiviral defense</keyword>
<name>A0A563DRH7_9MICO</name>
<reference evidence="11 12" key="1">
    <citation type="submission" date="2019-05" db="EMBL/GenBank/DDBJ databases">
        <authorList>
            <person name="Lee S.D."/>
        </authorList>
    </citation>
    <scope>NUCLEOTIDE SEQUENCE [LARGE SCALE GENOMIC DNA]</scope>
    <source>
        <strain evidence="11 12">C5-26</strain>
    </source>
</reference>
<dbReference type="EMBL" id="VCQV01000056">
    <property type="protein sequence ID" value="TWP32840.1"/>
    <property type="molecule type" value="Genomic_DNA"/>
</dbReference>
<dbReference type="PANTHER" id="PTHR47963">
    <property type="entry name" value="DEAD-BOX ATP-DEPENDENT RNA HELICASE 47, MITOCHONDRIAL"/>
    <property type="match status" value="1"/>
</dbReference>
<dbReference type="InterPro" id="IPR006474">
    <property type="entry name" value="Helicase_Cas3_CRISPR-ass_core"/>
</dbReference>
<keyword evidence="6" id="KW-0378">Hydrolase</keyword>
<comment type="similarity">
    <text evidence="1">In the N-terminal section; belongs to the CRISPR-associated nuclease Cas3-HD family.</text>
</comment>
<keyword evidence="3" id="KW-0540">Nuclease</keyword>
<evidence type="ECO:0000256" key="8">
    <source>
        <dbReference type="ARBA" id="ARBA00022840"/>
    </source>
</evidence>
<feature type="domain" description="HD Cas3-type" evidence="10">
    <location>
        <begin position="24"/>
        <end position="244"/>
    </location>
</feature>
<evidence type="ECO:0000313" key="11">
    <source>
        <dbReference type="EMBL" id="TWP32840.1"/>
    </source>
</evidence>
<dbReference type="InterPro" id="IPR011545">
    <property type="entry name" value="DEAD/DEAH_box_helicase_dom"/>
</dbReference>
<dbReference type="Pfam" id="PF22590">
    <property type="entry name" value="Cas3-like_C_2"/>
    <property type="match status" value="1"/>
</dbReference>
<dbReference type="InterPro" id="IPR001650">
    <property type="entry name" value="Helicase_C-like"/>
</dbReference>
<dbReference type="AlphaFoldDB" id="A0A563DRH7"/>
<dbReference type="GO" id="GO:0003723">
    <property type="term" value="F:RNA binding"/>
    <property type="evidence" value="ECO:0007669"/>
    <property type="project" value="TreeGrafter"/>
</dbReference>
<keyword evidence="7" id="KW-0347">Helicase</keyword>
<dbReference type="SMART" id="SM00490">
    <property type="entry name" value="HELICc"/>
    <property type="match status" value="1"/>
</dbReference>
<evidence type="ECO:0000256" key="4">
    <source>
        <dbReference type="ARBA" id="ARBA00022723"/>
    </source>
</evidence>
<reference evidence="11 12" key="2">
    <citation type="submission" date="2019-08" db="EMBL/GenBank/DDBJ databases">
        <title>Jejuicoccus antrihumi gen. nov., sp. nov., a new member of the family Dermacoccaceae isolated from a cave.</title>
        <authorList>
            <person name="Schumann P."/>
            <person name="Kim I.S."/>
        </authorList>
    </citation>
    <scope>NUCLEOTIDE SEQUENCE [LARGE SCALE GENOMIC DNA]</scope>
    <source>
        <strain evidence="11 12">C5-26</strain>
    </source>
</reference>
<dbReference type="GO" id="GO:0051607">
    <property type="term" value="P:defense response to virus"/>
    <property type="evidence" value="ECO:0007669"/>
    <property type="project" value="UniProtKB-KW"/>
</dbReference>
<evidence type="ECO:0000313" key="12">
    <source>
        <dbReference type="Proteomes" id="UP000320244"/>
    </source>
</evidence>
<evidence type="ECO:0000256" key="3">
    <source>
        <dbReference type="ARBA" id="ARBA00022722"/>
    </source>
</evidence>
<dbReference type="PROSITE" id="PS51643">
    <property type="entry name" value="HD_CAS3"/>
    <property type="match status" value="1"/>
</dbReference>
<dbReference type="InterPro" id="IPR027417">
    <property type="entry name" value="P-loop_NTPase"/>
</dbReference>
<evidence type="ECO:0000256" key="6">
    <source>
        <dbReference type="ARBA" id="ARBA00022801"/>
    </source>
</evidence>
<dbReference type="InterPro" id="IPR038257">
    <property type="entry name" value="CRISPR-assoc_Cas3_HD_sf"/>
</dbReference>
<gene>
    <name evidence="11" type="primary">cas3</name>
    <name evidence="11" type="ORF">FGL98_23205</name>
</gene>